<dbReference type="RefSeq" id="WP_036904455.1">
    <property type="nucleotide sequence ID" value="NZ_CP138967.1"/>
</dbReference>
<comment type="caution">
    <text evidence="2">The sequence shown here is derived from an EMBL/GenBank/DDBJ whole genome shotgun (WGS) entry which is preliminary data.</text>
</comment>
<evidence type="ECO:0000313" key="3">
    <source>
        <dbReference type="Proteomes" id="UP000030392"/>
    </source>
</evidence>
<gene>
    <name evidence="2" type="ORF">EV03_0247</name>
</gene>
<reference evidence="3" key="1">
    <citation type="journal article" date="2014" name="Sci. Data">
        <title>Genomes of diverse isolates of the marine cyanobacterium Prochlorococcus.</title>
        <authorList>
            <person name="Biller S."/>
            <person name="Berube P."/>
            <person name="Thompson J."/>
            <person name="Kelly L."/>
            <person name="Roggensack S."/>
            <person name="Awad L."/>
            <person name="Roache-Johnson K."/>
            <person name="Ding H."/>
            <person name="Giovannoni S.J."/>
            <person name="Moore L.R."/>
            <person name="Chisholm S.W."/>
        </authorList>
    </citation>
    <scope>NUCLEOTIDE SEQUENCE [LARGE SCALE GENOMIC DNA]</scope>
    <source>
        <strain evidence="3">PAC1</strain>
    </source>
</reference>
<keyword evidence="1" id="KW-0812">Transmembrane</keyword>
<feature type="transmembrane region" description="Helical" evidence="1">
    <location>
        <begin position="7"/>
        <end position="27"/>
    </location>
</feature>
<keyword evidence="1" id="KW-0472">Membrane</keyword>
<sequence>MNRLGNPLISISAPLLILLAITGFLHREGKDKIQTIPALVVGSGLVFTGAVRRFRRRRMLFLEIKKDMNEQNF</sequence>
<dbReference type="Proteomes" id="UP000030392">
    <property type="component" value="Unassembled WGS sequence"/>
</dbReference>
<dbReference type="AlphaFoldDB" id="A0A0A2C6H3"/>
<evidence type="ECO:0008006" key="4">
    <source>
        <dbReference type="Google" id="ProtNLM"/>
    </source>
</evidence>
<evidence type="ECO:0000256" key="1">
    <source>
        <dbReference type="SAM" id="Phobius"/>
    </source>
</evidence>
<organism evidence="2 3">
    <name type="scientific">Prochlorococcus marinus str. PAC1</name>
    <dbReference type="NCBI Taxonomy" id="59924"/>
    <lineage>
        <taxon>Bacteria</taxon>
        <taxon>Bacillati</taxon>
        <taxon>Cyanobacteriota</taxon>
        <taxon>Cyanophyceae</taxon>
        <taxon>Synechococcales</taxon>
        <taxon>Prochlorococcaceae</taxon>
        <taxon>Prochlorococcus</taxon>
    </lineage>
</organism>
<dbReference type="InterPro" id="IPR021524">
    <property type="entry name" value="DUF3188"/>
</dbReference>
<dbReference type="Pfam" id="PF11384">
    <property type="entry name" value="DUF3188"/>
    <property type="match status" value="1"/>
</dbReference>
<dbReference type="EMBL" id="JNAX01000004">
    <property type="protein sequence ID" value="KGG21928.1"/>
    <property type="molecule type" value="Genomic_DNA"/>
</dbReference>
<evidence type="ECO:0000313" key="2">
    <source>
        <dbReference type="EMBL" id="KGG21928.1"/>
    </source>
</evidence>
<proteinExistence type="predicted"/>
<keyword evidence="1" id="KW-1133">Transmembrane helix</keyword>
<name>A0A0A2C6H3_PROMR</name>
<feature type="transmembrane region" description="Helical" evidence="1">
    <location>
        <begin position="33"/>
        <end position="51"/>
    </location>
</feature>
<accession>A0A0A2C6H3</accession>
<protein>
    <recommendedName>
        <fullName evidence="4">DUF3188 domain-containing protein</fullName>
    </recommendedName>
</protein>